<dbReference type="PANTHER" id="PTHR45947:SF14">
    <property type="entry name" value="SLL1723 PROTEIN"/>
    <property type="match status" value="1"/>
</dbReference>
<keyword evidence="4" id="KW-1185">Reference proteome</keyword>
<dbReference type="InterPro" id="IPR028098">
    <property type="entry name" value="Glyco_trans_4-like_N"/>
</dbReference>
<dbReference type="RefSeq" id="WP_078365598.1">
    <property type="nucleotide sequence ID" value="NZ_MTJN01000002.1"/>
</dbReference>
<comment type="caution">
    <text evidence="3">The sequence shown here is derived from an EMBL/GenBank/DDBJ whole genome shotgun (WGS) entry which is preliminary data.</text>
</comment>
<dbReference type="Gene3D" id="3.40.50.2000">
    <property type="entry name" value="Glycogen Phosphorylase B"/>
    <property type="match status" value="2"/>
</dbReference>
<protein>
    <recommendedName>
        <fullName evidence="5">Glycosyl transferase family 1</fullName>
    </recommendedName>
</protein>
<dbReference type="InterPro" id="IPR050194">
    <property type="entry name" value="Glycosyltransferase_grp1"/>
</dbReference>
<evidence type="ECO:0000259" key="2">
    <source>
        <dbReference type="Pfam" id="PF13439"/>
    </source>
</evidence>
<dbReference type="OrthoDB" id="484631at2"/>
<organism evidence="3 4">
    <name type="scientific">Rhodoferax fermentans</name>
    <dbReference type="NCBI Taxonomy" id="28066"/>
    <lineage>
        <taxon>Bacteria</taxon>
        <taxon>Pseudomonadati</taxon>
        <taxon>Pseudomonadota</taxon>
        <taxon>Betaproteobacteria</taxon>
        <taxon>Burkholderiales</taxon>
        <taxon>Comamonadaceae</taxon>
        <taxon>Rhodoferax</taxon>
    </lineage>
</organism>
<dbReference type="Pfam" id="PF00534">
    <property type="entry name" value="Glycos_transf_1"/>
    <property type="match status" value="1"/>
</dbReference>
<proteinExistence type="predicted"/>
<dbReference type="STRING" id="28066.RF819_14380"/>
<dbReference type="SUPFAM" id="SSF53756">
    <property type="entry name" value="UDP-Glycosyltransferase/glycogen phosphorylase"/>
    <property type="match status" value="1"/>
</dbReference>
<dbReference type="PANTHER" id="PTHR45947">
    <property type="entry name" value="SULFOQUINOVOSYL TRANSFERASE SQD2"/>
    <property type="match status" value="1"/>
</dbReference>
<name>A0A1T1AUX7_RHOFE</name>
<feature type="domain" description="Glycosyltransferase subfamily 4-like N-terminal" evidence="2">
    <location>
        <begin position="30"/>
        <end position="177"/>
    </location>
</feature>
<evidence type="ECO:0000313" key="3">
    <source>
        <dbReference type="EMBL" id="OOV07748.1"/>
    </source>
</evidence>
<dbReference type="Proteomes" id="UP000190750">
    <property type="component" value="Unassembled WGS sequence"/>
</dbReference>
<dbReference type="Pfam" id="PF13439">
    <property type="entry name" value="Glyco_transf_4"/>
    <property type="match status" value="1"/>
</dbReference>
<dbReference type="InterPro" id="IPR001296">
    <property type="entry name" value="Glyco_trans_1"/>
</dbReference>
<dbReference type="EMBL" id="MTJN01000002">
    <property type="protein sequence ID" value="OOV07748.1"/>
    <property type="molecule type" value="Genomic_DNA"/>
</dbReference>
<gene>
    <name evidence="3" type="ORF">RF819_14380</name>
</gene>
<feature type="domain" description="Glycosyl transferase family 1" evidence="1">
    <location>
        <begin position="185"/>
        <end position="348"/>
    </location>
</feature>
<sequence length="383" mass="42269">MKKHLKVGVFRTTYPLPSEVFITEQVKALNGFEPLFVCRDYFGKAEGSKVVYLHEKFSKWWWTFTRSASIFDLSQLKSLSLLHVHFGPDAVMAMPLAKKLNVPMLATFHGMDITRNKLDLLTSKRPTDLHYAIHLNALKRHGSGFIAVSDFVKNLLLKAGFSKDKIRRIYIGVDTSRFCPVPKISHQRYILSVGRHTPVKGLVTLLKAWGRIEKQYPDVKLLQIGSGPQTAELVQLIGELAIAGRVELLGRKSSEEVRSYMQQADIFALPSQTAPNGASEALGIVFNEASACGIPIVSTLHGGIPEAVLDGETGLLVPEGDDVALARALVTLLSNADLRAQMGKRGREFVLESFDIAKQTKILESFYGDVITKHTASAGRQSA</sequence>
<evidence type="ECO:0008006" key="5">
    <source>
        <dbReference type="Google" id="ProtNLM"/>
    </source>
</evidence>
<evidence type="ECO:0000313" key="4">
    <source>
        <dbReference type="Proteomes" id="UP000190750"/>
    </source>
</evidence>
<dbReference type="GO" id="GO:0016757">
    <property type="term" value="F:glycosyltransferase activity"/>
    <property type="evidence" value="ECO:0007669"/>
    <property type="project" value="InterPro"/>
</dbReference>
<dbReference type="AlphaFoldDB" id="A0A1T1AUX7"/>
<evidence type="ECO:0000259" key="1">
    <source>
        <dbReference type="Pfam" id="PF00534"/>
    </source>
</evidence>
<accession>A0A1T1AUX7</accession>
<reference evidence="3 4" key="1">
    <citation type="submission" date="2017-01" db="EMBL/GenBank/DDBJ databases">
        <title>Genome sequencing of Rhodoferax fermentans JCM 7819.</title>
        <authorList>
            <person name="Kim Y.J."/>
            <person name="Farh M.E.-A."/>
            <person name="Yang D.-C."/>
        </authorList>
    </citation>
    <scope>NUCLEOTIDE SEQUENCE [LARGE SCALE GENOMIC DNA]</scope>
    <source>
        <strain evidence="3 4">JCM 7819</strain>
    </source>
</reference>